<dbReference type="Proteomes" id="UP000751190">
    <property type="component" value="Unassembled WGS sequence"/>
</dbReference>
<feature type="transmembrane region" description="Helical" evidence="4">
    <location>
        <begin position="27"/>
        <end position="48"/>
    </location>
</feature>
<dbReference type="PANTHER" id="PTHR31306">
    <property type="entry name" value="ALPHA-1,6-MANNOSYLTRANSFERASE MNN11-RELATED"/>
    <property type="match status" value="1"/>
</dbReference>
<dbReference type="GO" id="GO:0000139">
    <property type="term" value="C:Golgi membrane"/>
    <property type="evidence" value="ECO:0007669"/>
    <property type="project" value="TreeGrafter"/>
</dbReference>
<proteinExistence type="predicted"/>
<feature type="region of interest" description="Disordered" evidence="3">
    <location>
        <begin position="1"/>
        <end position="21"/>
    </location>
</feature>
<keyword evidence="1" id="KW-0328">Glycosyltransferase</keyword>
<evidence type="ECO:0000256" key="1">
    <source>
        <dbReference type="ARBA" id="ARBA00022676"/>
    </source>
</evidence>
<evidence type="ECO:0000256" key="3">
    <source>
        <dbReference type="SAM" id="MobiDB-lite"/>
    </source>
</evidence>
<dbReference type="GO" id="GO:0016757">
    <property type="term" value="F:glycosyltransferase activity"/>
    <property type="evidence" value="ECO:0007669"/>
    <property type="project" value="UniProtKB-KW"/>
</dbReference>
<dbReference type="OrthoDB" id="10671996at2759"/>
<evidence type="ECO:0000256" key="2">
    <source>
        <dbReference type="ARBA" id="ARBA00022679"/>
    </source>
</evidence>
<dbReference type="InterPro" id="IPR008630">
    <property type="entry name" value="Glyco_trans_34"/>
</dbReference>
<dbReference type="PANTHER" id="PTHR31306:SF4">
    <property type="entry name" value="ALPHA-1,2-GALACTOSYLTRANSFERASE"/>
    <property type="match status" value="1"/>
</dbReference>
<dbReference type="GO" id="GO:0006487">
    <property type="term" value="P:protein N-linked glycosylation"/>
    <property type="evidence" value="ECO:0007669"/>
    <property type="project" value="TreeGrafter"/>
</dbReference>
<organism evidence="5 6">
    <name type="scientific">Diacronema lutheri</name>
    <name type="common">Unicellular marine alga</name>
    <name type="synonym">Monochrysis lutheri</name>
    <dbReference type="NCBI Taxonomy" id="2081491"/>
    <lineage>
        <taxon>Eukaryota</taxon>
        <taxon>Haptista</taxon>
        <taxon>Haptophyta</taxon>
        <taxon>Pavlovophyceae</taxon>
        <taxon>Pavlovales</taxon>
        <taxon>Pavlovaceae</taxon>
        <taxon>Diacronema</taxon>
    </lineage>
</organism>
<keyword evidence="4" id="KW-0812">Transmembrane</keyword>
<name>A0A8J5X581_DIALT</name>
<evidence type="ECO:0000256" key="4">
    <source>
        <dbReference type="SAM" id="Phobius"/>
    </source>
</evidence>
<evidence type="ECO:0008006" key="7">
    <source>
        <dbReference type="Google" id="ProtNLM"/>
    </source>
</evidence>
<accession>A0A8J5X581</accession>
<protein>
    <recommendedName>
        <fullName evidence="7">Nucleotide-diphospho-sugar transferase domain-containing protein</fullName>
    </recommendedName>
</protein>
<comment type="caution">
    <text evidence="5">The sequence shown here is derived from an EMBL/GenBank/DDBJ whole genome shotgun (WGS) entry which is preliminary data.</text>
</comment>
<keyword evidence="4" id="KW-1133">Transmembrane helix</keyword>
<keyword evidence="6" id="KW-1185">Reference proteome</keyword>
<dbReference type="AlphaFoldDB" id="A0A8J5X581"/>
<keyword evidence="4" id="KW-0472">Membrane</keyword>
<sequence>MADGDDAVDERTPLARPRAARPAAAPGAWRAGVAPAVPLAALLAIALLHWRSRPYRARSDAALAAALAEGPPARVALADALRLGLLPDALRRAGVANRSAGARWRPAARALTLFTARADRRPSYTEPVVATLATAPLDGPPFSPMTNHARYCLRLGCDYAVRTAGYAAYGGVYIMWHKILLLRHLLALGYGLVFWTDYDAVFTDCHTPLRAVLFGGLSDAHASGFLAESALPSVVFAGDLSTALNAGALAVRRTDFGDGFLRAAWEEWGSWPRCDGRADEPRCVRGVSRHLCGQRNLRPSDQGALMRSLAAGLPNCTAALVRPCVSAADCDAVVASLSVESRAHVRCLPQAAINAYPERTGYRSQRPGCEQYGGDCAARDASWQALARAIWKRGRFRLHAAGSTTRKAESMILALRGVRRGWRRSPELLCAAPPRADDYFAGETLPPGIKARRRRDR</sequence>
<keyword evidence="2" id="KW-0808">Transferase</keyword>
<evidence type="ECO:0000313" key="5">
    <source>
        <dbReference type="EMBL" id="KAG8461276.1"/>
    </source>
</evidence>
<evidence type="ECO:0000313" key="6">
    <source>
        <dbReference type="Proteomes" id="UP000751190"/>
    </source>
</evidence>
<gene>
    <name evidence="5" type="ORF">KFE25_010463</name>
</gene>
<dbReference type="EMBL" id="JAGTXO010000026">
    <property type="protein sequence ID" value="KAG8461276.1"/>
    <property type="molecule type" value="Genomic_DNA"/>
</dbReference>
<reference evidence="5" key="1">
    <citation type="submission" date="2021-05" db="EMBL/GenBank/DDBJ databases">
        <title>The genome of the haptophyte Pavlova lutheri (Diacronema luteri, Pavlovales) - a model for lipid biosynthesis in eukaryotic algae.</title>
        <authorList>
            <person name="Hulatt C.J."/>
            <person name="Posewitz M.C."/>
        </authorList>
    </citation>
    <scope>NUCLEOTIDE SEQUENCE</scope>
    <source>
        <strain evidence="5">NIVA-4/92</strain>
    </source>
</reference>